<gene>
    <name evidence="4" type="ORF">WHR41_02451</name>
</gene>
<keyword evidence="2" id="KW-0663">Pyridoxal phosphate</keyword>
<evidence type="ECO:0000259" key="3">
    <source>
        <dbReference type="Pfam" id="PF00155"/>
    </source>
</evidence>
<reference evidence="4 5" key="1">
    <citation type="journal article" date="2020" name="Microbiol. Resour. Announc.">
        <title>Draft Genome Sequence of a Cladosporium Species Isolated from the Mesophotic Ascidian Didemnum maculosum.</title>
        <authorList>
            <person name="Gioti A."/>
            <person name="Siaperas R."/>
            <person name="Nikolaivits E."/>
            <person name="Le Goff G."/>
            <person name="Ouazzani J."/>
            <person name="Kotoulas G."/>
            <person name="Topakas E."/>
        </authorList>
    </citation>
    <scope>NUCLEOTIDE SEQUENCE [LARGE SCALE GENOMIC DNA]</scope>
    <source>
        <strain evidence="4 5">TM138-S3</strain>
    </source>
</reference>
<dbReference type="PANTHER" id="PTHR43795:SF39">
    <property type="entry name" value="AMINOTRANSFERASE CLASS I_CLASSII DOMAIN-CONTAINING PROTEIN"/>
    <property type="match status" value="1"/>
</dbReference>
<protein>
    <recommendedName>
        <fullName evidence="3">Aminotransferase class I/classII large domain-containing protein</fullName>
    </recommendedName>
</protein>
<dbReference type="SUPFAM" id="SSF53383">
    <property type="entry name" value="PLP-dependent transferases"/>
    <property type="match status" value="1"/>
</dbReference>
<dbReference type="InterPro" id="IPR015424">
    <property type="entry name" value="PyrdxlP-dep_Trfase"/>
</dbReference>
<dbReference type="PROSITE" id="PS00105">
    <property type="entry name" value="AA_TRANSFER_CLASS_1"/>
    <property type="match status" value="1"/>
</dbReference>
<accession>A0AB34KZ06</accession>
<dbReference type="GeneID" id="96003895"/>
<evidence type="ECO:0000256" key="1">
    <source>
        <dbReference type="ARBA" id="ARBA00007441"/>
    </source>
</evidence>
<proteinExistence type="inferred from homology"/>
<dbReference type="Pfam" id="PF00155">
    <property type="entry name" value="Aminotran_1_2"/>
    <property type="match status" value="1"/>
</dbReference>
<dbReference type="PRINTS" id="PR00753">
    <property type="entry name" value="ACCSYNTHASE"/>
</dbReference>
<dbReference type="AlphaFoldDB" id="A0AB34KZ06"/>
<dbReference type="PANTHER" id="PTHR43795">
    <property type="entry name" value="BIFUNCTIONAL ASPARTATE AMINOTRANSFERASE AND GLUTAMATE/ASPARTATE-PREPHENATE AMINOTRANSFERASE-RELATED"/>
    <property type="match status" value="1"/>
</dbReference>
<dbReference type="GO" id="GO:0006520">
    <property type="term" value="P:amino acid metabolic process"/>
    <property type="evidence" value="ECO:0007669"/>
    <property type="project" value="TreeGrafter"/>
</dbReference>
<dbReference type="InterPro" id="IPR015422">
    <property type="entry name" value="PyrdxlP-dep_Trfase_small"/>
</dbReference>
<dbReference type="Proteomes" id="UP000803884">
    <property type="component" value="Unassembled WGS sequence"/>
</dbReference>
<comment type="similarity">
    <text evidence="1">Belongs to the class-I pyridoxal-phosphate-dependent aminotransferase family.</text>
</comment>
<dbReference type="InterPro" id="IPR050478">
    <property type="entry name" value="Ethylene_sulfur-biosynth"/>
</dbReference>
<dbReference type="Gene3D" id="3.90.1150.10">
    <property type="entry name" value="Aspartate Aminotransferase, domain 1"/>
    <property type="match status" value="1"/>
</dbReference>
<evidence type="ECO:0000313" key="5">
    <source>
        <dbReference type="Proteomes" id="UP000803884"/>
    </source>
</evidence>
<dbReference type="InterPro" id="IPR004838">
    <property type="entry name" value="NHTrfase_class1_PyrdxlP-BS"/>
</dbReference>
<name>A0AB34KZ06_9PEZI</name>
<dbReference type="EMBL" id="JAAQHG020000006">
    <property type="protein sequence ID" value="KAL1588756.1"/>
    <property type="molecule type" value="Genomic_DNA"/>
</dbReference>
<dbReference type="GO" id="GO:0030170">
    <property type="term" value="F:pyridoxal phosphate binding"/>
    <property type="evidence" value="ECO:0007669"/>
    <property type="project" value="InterPro"/>
</dbReference>
<evidence type="ECO:0000256" key="2">
    <source>
        <dbReference type="ARBA" id="ARBA00022898"/>
    </source>
</evidence>
<feature type="domain" description="Aminotransferase class I/classII large" evidence="3">
    <location>
        <begin position="79"/>
        <end position="425"/>
    </location>
</feature>
<dbReference type="InterPro" id="IPR004839">
    <property type="entry name" value="Aminotransferase_I/II_large"/>
</dbReference>
<dbReference type="InterPro" id="IPR015421">
    <property type="entry name" value="PyrdxlP-dep_Trfase_major"/>
</dbReference>
<sequence length="432" mass="47906">MAESFTLSPRGLALASQPSFRAFATPVLQNLYDRTNSPNGNINMGAAENYPMLQSVADFTNSRVKATPNSFSYDEGAWGSLRLRAAMARHMNRFFEPVEEIKPDDLLVANGCMSLCEMLGFSIFSPGHGILLSRPCYSAFESDFGTRAGVKCVYASFNSEDQFSPNGAVKGYEQALEQAESEGTKIRALLLCHPHNPLGQCYPAETLIELMRFCNQRGIHLISDEIYALSTYEINDPNAAPTVPFRSILTIPNIVSHIDPALLHVLYGMSKDLAAGGLRIGTFYTRNSELWRCLSAMNQFHWVPGPADAIATAMLEDEAWIDGFIAQSRQKLGETSALAREMLREKGIPFWEGSRAGFFLWVDLRAWLVKMGKQDPWAAERAINDAFAKAGVYLTSGESMRAEEAGWFRIVTSFDEETLKRGMGRVFKALGI</sequence>
<dbReference type="CDD" id="cd00609">
    <property type="entry name" value="AAT_like"/>
    <property type="match status" value="1"/>
</dbReference>
<organism evidence="4 5">
    <name type="scientific">Cladosporium halotolerans</name>
    <dbReference type="NCBI Taxonomy" id="1052096"/>
    <lineage>
        <taxon>Eukaryota</taxon>
        <taxon>Fungi</taxon>
        <taxon>Dikarya</taxon>
        <taxon>Ascomycota</taxon>
        <taxon>Pezizomycotina</taxon>
        <taxon>Dothideomycetes</taxon>
        <taxon>Dothideomycetidae</taxon>
        <taxon>Cladosporiales</taxon>
        <taxon>Cladosporiaceae</taxon>
        <taxon>Cladosporium</taxon>
    </lineage>
</organism>
<comment type="caution">
    <text evidence="4">The sequence shown here is derived from an EMBL/GenBank/DDBJ whole genome shotgun (WGS) entry which is preliminary data.</text>
</comment>
<dbReference type="RefSeq" id="XP_069231861.1">
    <property type="nucleotide sequence ID" value="XM_069371057.1"/>
</dbReference>
<dbReference type="GO" id="GO:0008483">
    <property type="term" value="F:transaminase activity"/>
    <property type="evidence" value="ECO:0007669"/>
    <property type="project" value="TreeGrafter"/>
</dbReference>
<evidence type="ECO:0000313" key="4">
    <source>
        <dbReference type="EMBL" id="KAL1588756.1"/>
    </source>
</evidence>
<dbReference type="Gene3D" id="3.40.640.10">
    <property type="entry name" value="Type I PLP-dependent aspartate aminotransferase-like (Major domain)"/>
    <property type="match status" value="1"/>
</dbReference>
<keyword evidence="5" id="KW-1185">Reference proteome</keyword>